<protein>
    <submittedName>
        <fullName evidence="5">Type I restriction modification DNA specificity domain protein</fullName>
    </submittedName>
</protein>
<keyword evidence="6" id="KW-1185">Reference proteome</keyword>
<reference evidence="5 6" key="1">
    <citation type="submission" date="2016-07" db="EMBL/GenBank/DDBJ databases">
        <title>Draft Genome Sequence of Methylophaga muralis Bur 1.</title>
        <authorList>
            <person name="Vasilenko O.V."/>
            <person name="Doronina N.V."/>
            <person name="Shmareva M.N."/>
            <person name="Tarlachkov S.V."/>
            <person name="Mustakhimov I."/>
            <person name="Trotsenko Y.A."/>
        </authorList>
    </citation>
    <scope>NUCLEOTIDE SEQUENCE [LARGE SCALE GENOMIC DNA]</scope>
    <source>
        <strain evidence="5 6">Bur 1</strain>
    </source>
</reference>
<dbReference type="GO" id="GO:0003677">
    <property type="term" value="F:DNA binding"/>
    <property type="evidence" value="ECO:0007669"/>
    <property type="project" value="UniProtKB-KW"/>
</dbReference>
<dbReference type="PATRIC" id="fig|291169.3.peg.1240"/>
<evidence type="ECO:0000259" key="4">
    <source>
        <dbReference type="Pfam" id="PF01420"/>
    </source>
</evidence>
<dbReference type="AlphaFoldDB" id="A0A1E3GSY2"/>
<evidence type="ECO:0000313" key="5">
    <source>
        <dbReference type="EMBL" id="ODN67163.1"/>
    </source>
</evidence>
<gene>
    <name evidence="5" type="ORF">A9E74_01235</name>
</gene>
<dbReference type="STRING" id="291169.A9E74_01235"/>
<dbReference type="InterPro" id="IPR052021">
    <property type="entry name" value="Type-I_RS_S_subunit"/>
</dbReference>
<dbReference type="EMBL" id="MCRI01000009">
    <property type="protein sequence ID" value="ODN67163.1"/>
    <property type="molecule type" value="Genomic_DNA"/>
</dbReference>
<dbReference type="RefSeq" id="WP_069295720.1">
    <property type="nucleotide sequence ID" value="NZ_MCRI01000009.1"/>
</dbReference>
<dbReference type="Proteomes" id="UP000094379">
    <property type="component" value="Unassembled WGS sequence"/>
</dbReference>
<organism evidence="5 6">
    <name type="scientific">Methylophaga muralis</name>
    <dbReference type="NCBI Taxonomy" id="291169"/>
    <lineage>
        <taxon>Bacteria</taxon>
        <taxon>Pseudomonadati</taxon>
        <taxon>Pseudomonadota</taxon>
        <taxon>Gammaproteobacteria</taxon>
        <taxon>Thiotrichales</taxon>
        <taxon>Piscirickettsiaceae</taxon>
        <taxon>Methylophaga</taxon>
    </lineage>
</organism>
<dbReference type="InterPro" id="IPR044946">
    <property type="entry name" value="Restrct_endonuc_typeI_TRD_sf"/>
</dbReference>
<dbReference type="PANTHER" id="PTHR30408">
    <property type="entry name" value="TYPE-1 RESTRICTION ENZYME ECOKI SPECIFICITY PROTEIN"/>
    <property type="match status" value="1"/>
</dbReference>
<proteinExistence type="inferred from homology"/>
<comment type="similarity">
    <text evidence="1">Belongs to the type-I restriction system S methylase family.</text>
</comment>
<dbReference type="GO" id="GO:0009307">
    <property type="term" value="P:DNA restriction-modification system"/>
    <property type="evidence" value="ECO:0007669"/>
    <property type="project" value="UniProtKB-KW"/>
</dbReference>
<dbReference type="SUPFAM" id="SSF116734">
    <property type="entry name" value="DNA methylase specificity domain"/>
    <property type="match status" value="2"/>
</dbReference>
<evidence type="ECO:0000313" key="6">
    <source>
        <dbReference type="Proteomes" id="UP000094379"/>
    </source>
</evidence>
<comment type="caution">
    <text evidence="5">The sequence shown here is derived from an EMBL/GenBank/DDBJ whole genome shotgun (WGS) entry which is preliminary data.</text>
</comment>
<dbReference type="CDD" id="cd17278">
    <property type="entry name" value="RMtype1_S_LdeBORF1052P-TRD2-CR2"/>
    <property type="match status" value="1"/>
</dbReference>
<sequence length="464" mass="50469">MSAELGHFAKVQGGFAFKSKDFGEDGIPVVKIANVTGGGFVDLNSYECIQPSLYPRIGQFLTEPDDVLIAMTGANVGKVVRIGREQPQCAINQRVGRLQLKGDCEYSKDFFYYLTSSPTGYQHFIGTAYGSAQPNISGALIERLQVPNIPPITANQAAGFLRKIDDKIQLNQQINQTFEQMAQAIFKSWFVDFEPVKAKIAALEAGGSEEDAQLAAMQAISGKDAAALATEHPDQYNELRTTAELFPSAMHDSELGEIPAGWSVGTLNDLAHLNKNTWSKRTLPPEIDYVDLANTKNGVIETVTKYVSDDAPSRARRILSEDDTIIGTVRPGNRSFAFIKRSSSALTGSTGFAVLTPKHKALSEFVYIAATCDESINQLAHLADGGAYPAVRADVVASLTSIIPTDEVLHRFHDIARPYFECIANLKIESASLEQTRDALLPKLLSGELTVTEAKDAEHVDVLN</sequence>
<dbReference type="InterPro" id="IPR000055">
    <property type="entry name" value="Restrct_endonuc_typeI_TRD"/>
</dbReference>
<keyword evidence="2" id="KW-0680">Restriction system</keyword>
<keyword evidence="3" id="KW-0238">DNA-binding</keyword>
<dbReference type="REBASE" id="171998">
    <property type="entry name" value="S.MmuBur1ORF1236P"/>
</dbReference>
<evidence type="ECO:0000256" key="2">
    <source>
        <dbReference type="ARBA" id="ARBA00022747"/>
    </source>
</evidence>
<evidence type="ECO:0000256" key="3">
    <source>
        <dbReference type="ARBA" id="ARBA00023125"/>
    </source>
</evidence>
<name>A0A1E3GSY2_9GAMM</name>
<dbReference type="Pfam" id="PF01420">
    <property type="entry name" value="Methylase_S"/>
    <property type="match status" value="1"/>
</dbReference>
<accession>A0A1E3GSY2</accession>
<dbReference type="Gene3D" id="3.90.220.20">
    <property type="entry name" value="DNA methylase specificity domains"/>
    <property type="match status" value="2"/>
</dbReference>
<feature type="domain" description="Type I restriction modification DNA specificity" evidence="4">
    <location>
        <begin position="4"/>
        <end position="179"/>
    </location>
</feature>
<evidence type="ECO:0000256" key="1">
    <source>
        <dbReference type="ARBA" id="ARBA00010923"/>
    </source>
</evidence>
<dbReference type="PANTHER" id="PTHR30408:SF13">
    <property type="entry name" value="TYPE I RESTRICTION ENZYME HINDI SPECIFICITY SUBUNIT"/>
    <property type="match status" value="1"/>
</dbReference>